<dbReference type="PANTHER" id="PTHR43364:SF6">
    <property type="entry name" value="OXIDOREDUCTASE-RELATED"/>
    <property type="match status" value="1"/>
</dbReference>
<dbReference type="GO" id="GO:0016491">
    <property type="term" value="F:oxidoreductase activity"/>
    <property type="evidence" value="ECO:0007669"/>
    <property type="project" value="UniProtKB-KW"/>
</dbReference>
<evidence type="ECO:0000313" key="4">
    <source>
        <dbReference type="Proteomes" id="UP000184226"/>
    </source>
</evidence>
<keyword evidence="1" id="KW-0560">Oxidoreductase</keyword>
<evidence type="ECO:0000256" key="1">
    <source>
        <dbReference type="ARBA" id="ARBA00023002"/>
    </source>
</evidence>
<dbReference type="GO" id="GO:0005829">
    <property type="term" value="C:cytosol"/>
    <property type="evidence" value="ECO:0007669"/>
    <property type="project" value="UniProtKB-ARBA"/>
</dbReference>
<evidence type="ECO:0000259" key="2">
    <source>
        <dbReference type="Pfam" id="PF00248"/>
    </source>
</evidence>
<keyword evidence="4" id="KW-1185">Reference proteome</keyword>
<dbReference type="InterPro" id="IPR023210">
    <property type="entry name" value="NADP_OxRdtase_dom"/>
</dbReference>
<dbReference type="RefSeq" id="WP_073103505.1">
    <property type="nucleotide sequence ID" value="NZ_FQXE01000006.1"/>
</dbReference>
<dbReference type="OrthoDB" id="5488419at2"/>
<dbReference type="FunFam" id="3.20.20.100:FF:000004">
    <property type="entry name" value="Oxidoreductase, aldo/keto reductase"/>
    <property type="match status" value="1"/>
</dbReference>
<dbReference type="Proteomes" id="UP000184226">
    <property type="component" value="Unassembled WGS sequence"/>
</dbReference>
<dbReference type="STRING" id="658167.SAMN04488135_10659"/>
<dbReference type="InterPro" id="IPR050523">
    <property type="entry name" value="AKR_Detox_Biosynth"/>
</dbReference>
<organism evidence="3 4">
    <name type="scientific">Pollutimonas bauzanensis</name>
    <dbReference type="NCBI Taxonomy" id="658167"/>
    <lineage>
        <taxon>Bacteria</taxon>
        <taxon>Pseudomonadati</taxon>
        <taxon>Pseudomonadota</taxon>
        <taxon>Betaproteobacteria</taxon>
        <taxon>Burkholderiales</taxon>
        <taxon>Alcaligenaceae</taxon>
        <taxon>Pollutimonas</taxon>
    </lineage>
</organism>
<proteinExistence type="predicted"/>
<dbReference type="SUPFAM" id="SSF51430">
    <property type="entry name" value="NAD(P)-linked oxidoreductase"/>
    <property type="match status" value="1"/>
</dbReference>
<dbReference type="Pfam" id="PF00248">
    <property type="entry name" value="Aldo_ket_red"/>
    <property type="match status" value="1"/>
</dbReference>
<dbReference type="EMBL" id="FQXE01000006">
    <property type="protein sequence ID" value="SHH92917.1"/>
    <property type="molecule type" value="Genomic_DNA"/>
</dbReference>
<dbReference type="Gene3D" id="3.20.20.100">
    <property type="entry name" value="NADP-dependent oxidoreductase domain"/>
    <property type="match status" value="1"/>
</dbReference>
<dbReference type="AlphaFoldDB" id="A0A1M5WZC1"/>
<sequence length="313" mass="33792">MLKRPLGQSGIEIAPLVFGGNVFGWTVDQASSFTLLDRFVEQGLNAIDTADVYSAWAPGNAGGESETIIGDWLKRRGRRDDVVLISKVGMWEGRKGLSARNIEAAIEDSLRRMRTDYLDVYFAHVDDEDVPLEETLGAFSRLVAAGKARAIGASNYAPARVEAALSASAQRQLARYEVLEPLYNLYDRDEFESGLAGLAAEKKLGVICYFSLASGFLTGKYRSEADLAGSKRAGMLKKYFDARGQRILAALNDMARELAATPAQIALAWLIARPGVTAPIASATSVAQLDDILGAVRLPLSDAAMRKLDEASA</sequence>
<evidence type="ECO:0000313" key="3">
    <source>
        <dbReference type="EMBL" id="SHH92917.1"/>
    </source>
</evidence>
<dbReference type="PANTHER" id="PTHR43364">
    <property type="entry name" value="NADH-SPECIFIC METHYLGLYOXAL REDUCTASE-RELATED"/>
    <property type="match status" value="1"/>
</dbReference>
<dbReference type="CDD" id="cd19081">
    <property type="entry name" value="AKR_AKR9C1"/>
    <property type="match status" value="1"/>
</dbReference>
<gene>
    <name evidence="3" type="ORF">SAMN04488135_10659</name>
</gene>
<accession>A0A1M5WZC1</accession>
<reference evidence="3 4" key="1">
    <citation type="submission" date="2016-11" db="EMBL/GenBank/DDBJ databases">
        <authorList>
            <person name="Jaros S."/>
            <person name="Januszkiewicz K."/>
            <person name="Wedrychowicz H."/>
        </authorList>
    </citation>
    <scope>NUCLEOTIDE SEQUENCE [LARGE SCALE GENOMIC DNA]</scope>
    <source>
        <strain evidence="3 4">CGMCC 1.10190</strain>
    </source>
</reference>
<protein>
    <submittedName>
        <fullName evidence="3">Predicted oxidoreductase</fullName>
    </submittedName>
</protein>
<dbReference type="InterPro" id="IPR036812">
    <property type="entry name" value="NAD(P)_OxRdtase_dom_sf"/>
</dbReference>
<name>A0A1M5WZC1_9BURK</name>
<feature type="domain" description="NADP-dependent oxidoreductase" evidence="2">
    <location>
        <begin position="15"/>
        <end position="312"/>
    </location>
</feature>